<dbReference type="Gene3D" id="3.40.50.720">
    <property type="entry name" value="NAD(P)-binding Rossmann-like Domain"/>
    <property type="match status" value="1"/>
</dbReference>
<feature type="domain" description="DXP reductoisomerase C-terminal" evidence="12">
    <location>
        <begin position="258"/>
        <end position="375"/>
    </location>
</feature>
<feature type="binding site" evidence="9">
    <location>
        <position position="218"/>
    </location>
    <ligand>
        <name>1-deoxy-D-xylulose 5-phosphate</name>
        <dbReference type="ChEBI" id="CHEBI:57792"/>
    </ligand>
</feature>
<dbReference type="InterPro" id="IPR013644">
    <property type="entry name" value="DXP_reductoisomerase_C"/>
</dbReference>
<comment type="similarity">
    <text evidence="2 9">Belongs to the DXR family.</text>
</comment>
<sequence length="387" mass="42642">MKEIAILGSTGSIGTQTLDIVRIYPRLFHVSVISAKRNIDALFAQAEEFHPHTIVVTDEEAGKRFKDLYRGSAEVLVGEGALSTAACGNQVDLVLVSVVGIDGLKPTLDAIAAGKEIALANKETLVTGGELVMRAAKEKGILIRPVDSEHSAIFQSMLGQDKKAVHKILLTASGGPFRGYTREQLAQVTLEDAMKHPTWNMGRKVTLDSATMFNKGLEVIEARWLFDVDYDHIEVLVQPQSLIHSMVEYEDGSVIAQIGNPDMHLPIQFALTYPHRLPSPSHKFVDWKQVESIITEQPDVEVFRSLRLAFEAGKQGGNATTAFNAANEEAIASFIKGQLSFLSIFDVVEETLTQWTSRHIHSLSDVLEADKEARRFAKKIINRGILC</sequence>
<dbReference type="InterPro" id="IPR026877">
    <property type="entry name" value="DXPR_C"/>
</dbReference>
<reference evidence="13" key="1">
    <citation type="submission" date="2020-04" db="EMBL/GenBank/DDBJ databases">
        <title>Deep metagenomics examines the oral microbiome during advanced dental caries in children, revealing novel taxa and co-occurrences with host molecules.</title>
        <authorList>
            <person name="Baker J.L."/>
            <person name="Morton J.T."/>
            <person name="Dinis M."/>
            <person name="Alvarez R."/>
            <person name="Tran N.C."/>
            <person name="Knight R."/>
            <person name="Edlund A."/>
        </authorList>
    </citation>
    <scope>NUCLEOTIDE SEQUENCE</scope>
    <source>
        <strain evidence="13">JCVI_32_bin.14</strain>
    </source>
</reference>
<feature type="binding site" evidence="9">
    <location>
        <position position="173"/>
    </location>
    <ligand>
        <name>1-deoxy-D-xylulose 5-phosphate</name>
        <dbReference type="ChEBI" id="CHEBI:57792"/>
    </ligand>
</feature>
<dbReference type="GO" id="GO:0070402">
    <property type="term" value="F:NADPH binding"/>
    <property type="evidence" value="ECO:0007669"/>
    <property type="project" value="InterPro"/>
</dbReference>
<feature type="binding site" evidence="9">
    <location>
        <position position="38"/>
    </location>
    <ligand>
        <name>NADPH</name>
        <dbReference type="ChEBI" id="CHEBI:57783"/>
    </ligand>
</feature>
<feature type="binding site" evidence="9">
    <location>
        <position position="214"/>
    </location>
    <ligand>
        <name>1-deoxy-D-xylulose 5-phosphate</name>
        <dbReference type="ChEBI" id="CHEBI:57792"/>
    </ligand>
</feature>
<dbReference type="GO" id="GO:0051484">
    <property type="term" value="P:isopentenyl diphosphate biosynthetic process, methylerythritol 4-phosphate pathway involved in terpenoid biosynthetic process"/>
    <property type="evidence" value="ECO:0007669"/>
    <property type="project" value="TreeGrafter"/>
</dbReference>
<gene>
    <name evidence="9" type="primary">dxr</name>
    <name evidence="13" type="ORF">HXL70_01105</name>
</gene>
<comment type="pathway">
    <text evidence="1 9">Isoprenoid biosynthesis; isopentenyl diphosphate biosynthesis via DXP pathway; isopentenyl diphosphate from 1-deoxy-D-xylulose 5-phosphate: step 1/6.</text>
</comment>
<feature type="binding site" evidence="9">
    <location>
        <position position="196"/>
    </location>
    <ligand>
        <name>1-deoxy-D-xylulose 5-phosphate</name>
        <dbReference type="ChEBI" id="CHEBI:57792"/>
    </ligand>
</feature>
<comment type="caution">
    <text evidence="9">Lacks conserved residue(s) required for the propagation of feature annotation.</text>
</comment>
<dbReference type="PIRSF" id="PIRSF006205">
    <property type="entry name" value="Dxp_reductismrs"/>
    <property type="match status" value="1"/>
</dbReference>
<feature type="binding site" evidence="9">
    <location>
        <position position="149"/>
    </location>
    <ligand>
        <name>Mn(2+)</name>
        <dbReference type="ChEBI" id="CHEBI:29035"/>
    </ligand>
</feature>
<dbReference type="InterPro" id="IPR036169">
    <property type="entry name" value="DXPR_C_sf"/>
</dbReference>
<feature type="binding site" evidence="9">
    <location>
        <position position="209"/>
    </location>
    <ligand>
        <name>1-deoxy-D-xylulose 5-phosphate</name>
        <dbReference type="ChEBI" id="CHEBI:57792"/>
    </ligand>
</feature>
<feature type="domain" description="1-deoxy-D-xylulose 5-phosphate reductoisomerase C-terminal" evidence="11">
    <location>
        <begin position="143"/>
        <end position="226"/>
    </location>
</feature>
<dbReference type="SUPFAM" id="SSF55347">
    <property type="entry name" value="Glyceraldehyde-3-phosphate dehydrogenase-like, C-terminal domain"/>
    <property type="match status" value="1"/>
</dbReference>
<keyword evidence="5 9" id="KW-0560">Oxidoreductase</keyword>
<evidence type="ECO:0000256" key="7">
    <source>
        <dbReference type="ARBA" id="ARBA00023229"/>
    </source>
</evidence>
<keyword evidence="4 9" id="KW-0521">NADP</keyword>
<dbReference type="EC" id="1.1.1.267" evidence="9"/>
<dbReference type="HAMAP" id="MF_00183">
    <property type="entry name" value="DXP_reductoisom"/>
    <property type="match status" value="1"/>
</dbReference>
<dbReference type="Pfam" id="PF02670">
    <property type="entry name" value="DXP_reductoisom"/>
    <property type="match status" value="1"/>
</dbReference>
<protein>
    <recommendedName>
        <fullName evidence="9">1-deoxy-D-xylulose 5-phosphate reductoisomerase</fullName>
        <shortName evidence="9">DXP reductoisomerase</shortName>
        <ecNumber evidence="9">1.1.1.267</ecNumber>
    </recommendedName>
    <alternativeName>
        <fullName evidence="9">1-deoxyxylulose-5-phosphate reductoisomerase</fullName>
    </alternativeName>
    <alternativeName>
        <fullName evidence="9">2-C-methyl-D-erythritol 4-phosphate synthase</fullName>
    </alternativeName>
</protein>
<feature type="binding site" evidence="9">
    <location>
        <position position="122"/>
    </location>
    <ligand>
        <name>1-deoxy-D-xylulose 5-phosphate</name>
        <dbReference type="ChEBI" id="CHEBI:57792"/>
    </ligand>
</feature>
<comment type="function">
    <text evidence="9">Catalyzes the NADPH-dependent rearrangement and reduction of 1-deoxy-D-xylulose-5-phosphate (DXP) to 2-C-methyl-D-erythritol 4-phosphate (MEP).</text>
</comment>
<feature type="binding site" evidence="9">
    <location>
        <position position="11"/>
    </location>
    <ligand>
        <name>NADPH</name>
        <dbReference type="ChEBI" id="CHEBI:57783"/>
    </ligand>
</feature>
<organism evidence="13 14">
    <name type="scientific">Dialister invisus</name>
    <dbReference type="NCBI Taxonomy" id="218538"/>
    <lineage>
        <taxon>Bacteria</taxon>
        <taxon>Bacillati</taxon>
        <taxon>Bacillota</taxon>
        <taxon>Negativicutes</taxon>
        <taxon>Veillonellales</taxon>
        <taxon>Veillonellaceae</taxon>
        <taxon>Dialister</taxon>
    </lineage>
</organism>
<dbReference type="GO" id="GO:0030145">
    <property type="term" value="F:manganese ion binding"/>
    <property type="evidence" value="ECO:0007669"/>
    <property type="project" value="TreeGrafter"/>
</dbReference>
<evidence type="ECO:0000259" key="12">
    <source>
        <dbReference type="Pfam" id="PF13288"/>
    </source>
</evidence>
<keyword evidence="6 9" id="KW-0464">Manganese</keyword>
<evidence type="ECO:0000256" key="9">
    <source>
        <dbReference type="HAMAP-Rule" id="MF_00183"/>
    </source>
</evidence>
<dbReference type="PANTHER" id="PTHR30525">
    <property type="entry name" value="1-DEOXY-D-XYLULOSE 5-PHOSPHATE REDUCTOISOMERASE"/>
    <property type="match status" value="1"/>
</dbReference>
<feature type="binding site" evidence="9">
    <location>
        <position position="202"/>
    </location>
    <ligand>
        <name>NADPH</name>
        <dbReference type="ChEBI" id="CHEBI:57783"/>
    </ligand>
</feature>
<accession>A0A930B8G7</accession>
<dbReference type="FunFam" id="3.40.50.720:FF:000045">
    <property type="entry name" value="1-deoxy-D-xylulose 5-phosphate reductoisomerase"/>
    <property type="match status" value="1"/>
</dbReference>
<feature type="binding site" evidence="9">
    <location>
        <position position="148"/>
    </location>
    <ligand>
        <name>1-deoxy-D-xylulose 5-phosphate</name>
        <dbReference type="ChEBI" id="CHEBI:57792"/>
    </ligand>
</feature>
<comment type="caution">
    <text evidence="13">The sequence shown here is derived from an EMBL/GenBank/DDBJ whole genome shotgun (WGS) entry which is preliminary data.</text>
</comment>
<evidence type="ECO:0000256" key="2">
    <source>
        <dbReference type="ARBA" id="ARBA00006825"/>
    </source>
</evidence>
<evidence type="ECO:0000256" key="3">
    <source>
        <dbReference type="ARBA" id="ARBA00022723"/>
    </source>
</evidence>
<dbReference type="SUPFAM" id="SSF69055">
    <property type="entry name" value="1-deoxy-D-xylulose-5-phosphate reductoisomerase, C-terminal domain"/>
    <property type="match status" value="1"/>
</dbReference>
<dbReference type="SUPFAM" id="SSF51735">
    <property type="entry name" value="NAD(P)-binding Rossmann-fold domains"/>
    <property type="match status" value="1"/>
</dbReference>
<feature type="binding site" evidence="9">
    <location>
        <position position="147"/>
    </location>
    <ligand>
        <name>Mn(2+)</name>
        <dbReference type="ChEBI" id="CHEBI:29035"/>
    </ligand>
</feature>
<dbReference type="EMBL" id="JABZMK010000001">
    <property type="protein sequence ID" value="MBF1128637.1"/>
    <property type="molecule type" value="Genomic_DNA"/>
</dbReference>
<feature type="binding site" evidence="9">
    <location>
        <position position="149"/>
    </location>
    <ligand>
        <name>1-deoxy-D-xylulose 5-phosphate</name>
        <dbReference type="ChEBI" id="CHEBI:57792"/>
    </ligand>
</feature>
<keyword evidence="3 9" id="KW-0479">Metal-binding</keyword>
<comment type="cofactor">
    <cofactor evidence="9">
        <name>Mg(2+)</name>
        <dbReference type="ChEBI" id="CHEBI:18420"/>
    </cofactor>
    <cofactor evidence="9">
        <name>Mn(2+)</name>
        <dbReference type="ChEBI" id="CHEBI:29035"/>
    </cofactor>
</comment>
<feature type="binding site" evidence="9">
    <location>
        <position position="218"/>
    </location>
    <ligand>
        <name>Mn(2+)</name>
        <dbReference type="ChEBI" id="CHEBI:29035"/>
    </ligand>
</feature>
<dbReference type="Pfam" id="PF13288">
    <property type="entry name" value="DXPR_C"/>
    <property type="match status" value="1"/>
</dbReference>
<comment type="catalytic activity">
    <reaction evidence="8">
        <text>2-C-methyl-D-erythritol 4-phosphate + NADP(+) = 1-deoxy-D-xylulose 5-phosphate + NADPH + H(+)</text>
        <dbReference type="Rhea" id="RHEA:13717"/>
        <dbReference type="ChEBI" id="CHEBI:15378"/>
        <dbReference type="ChEBI" id="CHEBI:57783"/>
        <dbReference type="ChEBI" id="CHEBI:57792"/>
        <dbReference type="ChEBI" id="CHEBI:58262"/>
        <dbReference type="ChEBI" id="CHEBI:58349"/>
        <dbReference type="EC" id="1.1.1.267"/>
    </reaction>
    <physiologicalReaction direction="right-to-left" evidence="8">
        <dbReference type="Rhea" id="RHEA:13719"/>
    </physiologicalReaction>
</comment>
<evidence type="ECO:0000313" key="13">
    <source>
        <dbReference type="EMBL" id="MBF1128637.1"/>
    </source>
</evidence>
<dbReference type="GO" id="GO:0030604">
    <property type="term" value="F:1-deoxy-D-xylulose-5-phosphate reductoisomerase activity"/>
    <property type="evidence" value="ECO:0007669"/>
    <property type="project" value="UniProtKB-UniRule"/>
</dbReference>
<feature type="binding site" evidence="9">
    <location>
        <position position="12"/>
    </location>
    <ligand>
        <name>NADPH</name>
        <dbReference type="ChEBI" id="CHEBI:57783"/>
    </ligand>
</feature>
<dbReference type="PANTHER" id="PTHR30525:SF0">
    <property type="entry name" value="1-DEOXY-D-XYLULOSE 5-PHOSPHATE REDUCTOISOMERASE, CHLOROPLASTIC"/>
    <property type="match status" value="1"/>
</dbReference>
<keyword evidence="9" id="KW-0460">Magnesium</keyword>
<dbReference type="Proteomes" id="UP000757890">
    <property type="component" value="Unassembled WGS sequence"/>
</dbReference>
<evidence type="ECO:0000259" key="11">
    <source>
        <dbReference type="Pfam" id="PF08436"/>
    </source>
</evidence>
<feature type="binding site" evidence="9">
    <location>
        <position position="121"/>
    </location>
    <ligand>
        <name>NADPH</name>
        <dbReference type="ChEBI" id="CHEBI:57783"/>
    </ligand>
</feature>
<feature type="binding site" evidence="9">
    <location>
        <position position="123"/>
    </location>
    <ligand>
        <name>NADPH</name>
        <dbReference type="ChEBI" id="CHEBI:57783"/>
    </ligand>
</feature>
<feature type="binding site" evidence="9">
    <location>
        <position position="215"/>
    </location>
    <ligand>
        <name>1-deoxy-D-xylulose 5-phosphate</name>
        <dbReference type="ChEBI" id="CHEBI:57792"/>
    </ligand>
</feature>
<proteinExistence type="inferred from homology"/>
<dbReference type="NCBIfam" id="TIGR00243">
    <property type="entry name" value="Dxr"/>
    <property type="match status" value="1"/>
</dbReference>
<dbReference type="Pfam" id="PF08436">
    <property type="entry name" value="DXP_redisom_C"/>
    <property type="match status" value="1"/>
</dbReference>
<keyword evidence="7 9" id="KW-0414">Isoprene biosynthesis</keyword>
<dbReference type="InterPro" id="IPR036291">
    <property type="entry name" value="NAD(P)-bd_dom_sf"/>
</dbReference>
<feature type="binding site" evidence="9">
    <location>
        <position position="13"/>
    </location>
    <ligand>
        <name>NADPH</name>
        <dbReference type="ChEBI" id="CHEBI:57783"/>
    </ligand>
</feature>
<evidence type="ECO:0000256" key="1">
    <source>
        <dbReference type="ARBA" id="ARBA00005094"/>
    </source>
</evidence>
<evidence type="ECO:0000256" key="8">
    <source>
        <dbReference type="ARBA" id="ARBA00048543"/>
    </source>
</evidence>
<feature type="binding site" evidence="9">
    <location>
        <position position="37"/>
    </location>
    <ligand>
        <name>NADPH</name>
        <dbReference type="ChEBI" id="CHEBI:57783"/>
    </ligand>
</feature>
<evidence type="ECO:0000256" key="4">
    <source>
        <dbReference type="ARBA" id="ARBA00022857"/>
    </source>
</evidence>
<name>A0A930B8G7_9FIRM</name>
<dbReference type="Gene3D" id="1.10.1740.10">
    <property type="match status" value="1"/>
</dbReference>
<feature type="domain" description="1-deoxy-D-xylulose 5-phosphate reductoisomerase N-terminal" evidence="10">
    <location>
        <begin position="4"/>
        <end position="129"/>
    </location>
</feature>
<evidence type="ECO:0000256" key="6">
    <source>
        <dbReference type="ARBA" id="ARBA00023211"/>
    </source>
</evidence>
<feature type="binding site" evidence="9">
    <location>
        <position position="10"/>
    </location>
    <ligand>
        <name>NADPH</name>
        <dbReference type="ChEBI" id="CHEBI:57783"/>
    </ligand>
</feature>
<evidence type="ECO:0000256" key="5">
    <source>
        <dbReference type="ARBA" id="ARBA00023002"/>
    </source>
</evidence>
<dbReference type="InterPro" id="IPR003821">
    <property type="entry name" value="DXP_reductoisomerase"/>
</dbReference>
<evidence type="ECO:0000313" key="14">
    <source>
        <dbReference type="Proteomes" id="UP000757890"/>
    </source>
</evidence>
<evidence type="ECO:0000259" key="10">
    <source>
        <dbReference type="Pfam" id="PF02670"/>
    </source>
</evidence>
<dbReference type="NCBIfam" id="NF009114">
    <property type="entry name" value="PRK12464.1"/>
    <property type="match status" value="1"/>
</dbReference>
<dbReference type="InterPro" id="IPR013512">
    <property type="entry name" value="DXP_reductoisomerase_N"/>
</dbReference>
<dbReference type="AlphaFoldDB" id="A0A930B8G7"/>